<organism evidence="2 3">
    <name type="scientific">Marasmius crinis-equi</name>
    <dbReference type="NCBI Taxonomy" id="585013"/>
    <lineage>
        <taxon>Eukaryota</taxon>
        <taxon>Fungi</taxon>
        <taxon>Dikarya</taxon>
        <taxon>Basidiomycota</taxon>
        <taxon>Agaricomycotina</taxon>
        <taxon>Agaricomycetes</taxon>
        <taxon>Agaricomycetidae</taxon>
        <taxon>Agaricales</taxon>
        <taxon>Marasmiineae</taxon>
        <taxon>Marasmiaceae</taxon>
        <taxon>Marasmius</taxon>
    </lineage>
</organism>
<keyword evidence="1" id="KW-0175">Coiled coil</keyword>
<dbReference type="SUPFAM" id="SSF52047">
    <property type="entry name" value="RNI-like"/>
    <property type="match status" value="1"/>
</dbReference>
<keyword evidence="3" id="KW-1185">Reference proteome</keyword>
<feature type="non-terminal residue" evidence="2">
    <location>
        <position position="1"/>
    </location>
</feature>
<comment type="caution">
    <text evidence="2">The sequence shown here is derived from an EMBL/GenBank/DDBJ whole genome shotgun (WGS) entry which is preliminary data.</text>
</comment>
<protein>
    <recommendedName>
        <fullName evidence="4">F-box domain-containing protein</fullName>
    </recommendedName>
</protein>
<reference evidence="2 3" key="1">
    <citation type="submission" date="2024-02" db="EMBL/GenBank/DDBJ databases">
        <title>A draft genome for the cacao thread blight pathogen Marasmius crinis-equi.</title>
        <authorList>
            <person name="Cohen S.P."/>
            <person name="Baruah I.K."/>
            <person name="Amoako-Attah I."/>
            <person name="Bukari Y."/>
            <person name="Meinhardt L.W."/>
            <person name="Bailey B.A."/>
        </authorList>
    </citation>
    <scope>NUCLEOTIDE SEQUENCE [LARGE SCALE GENOMIC DNA]</scope>
    <source>
        <strain evidence="2 3">GH-76</strain>
    </source>
</reference>
<sequence>CFYHNANTSCVGGLQYPRNHYLEHRRVEGMTNYQGIFLCHQCHEQREANNVRPLHALDSRFANSKYSPSETEIGELKAALAEEESELARYRKEIAVLREKLRKLETEEEILKKHVGHYHSALSVQRRVPTEIWEIIFAVVCTSEEDGYSLDVDCEYPWDREEDGHARSIIKASAITLSHVCSRWKSIVNDCARLWSSIRIQFAAPADITDLLRAYLDRSKAYPLSLQLVFGSPEDEYDSEDPLPEDKLEAWRLLVPHLQRCRALVLGVADMDVFSTPAGGLPFLNLVSFRNLAFDWYDQEELLMGSPQPTWLSGAICRAPQLADVAMRYLMPRDTLPYHRLTSPAIEYVDMDAVQVLFDLLPTWTALASLKLGQPALHGGSPSLSPLGEPIEVPSLRHLDLGDEGLPTHPDYSVLSLCCRKLKLPSLTSFSIRCGGWSTALPALLRCSTATLERVRIRLYCPTESTKHSLDSILPMLQSLSRLTHLELMVKSYGSSSDMASCVIDFLTALFAKPEPEEGRITFLLPRLQAIHLTFSDVMMTTEVLERMLAVVSSRLGASNQCSLTEFCFAQSTPNAGTADSAIKLVLDEAILEKMTDFGHRGLRVVFAKEPW</sequence>
<proteinExistence type="predicted"/>
<gene>
    <name evidence="2" type="ORF">V5O48_004566</name>
</gene>
<dbReference type="EMBL" id="JBAHYK010000157">
    <property type="protein sequence ID" value="KAL0577426.1"/>
    <property type="molecule type" value="Genomic_DNA"/>
</dbReference>
<evidence type="ECO:0000313" key="3">
    <source>
        <dbReference type="Proteomes" id="UP001465976"/>
    </source>
</evidence>
<dbReference type="Proteomes" id="UP001465976">
    <property type="component" value="Unassembled WGS sequence"/>
</dbReference>
<feature type="coiled-coil region" evidence="1">
    <location>
        <begin position="73"/>
        <end position="114"/>
    </location>
</feature>
<evidence type="ECO:0000256" key="1">
    <source>
        <dbReference type="SAM" id="Coils"/>
    </source>
</evidence>
<accession>A0ABR3FPQ1</accession>
<evidence type="ECO:0000313" key="2">
    <source>
        <dbReference type="EMBL" id="KAL0577426.1"/>
    </source>
</evidence>
<evidence type="ECO:0008006" key="4">
    <source>
        <dbReference type="Google" id="ProtNLM"/>
    </source>
</evidence>
<name>A0ABR3FPQ1_9AGAR</name>